<dbReference type="PANTHER" id="PTHR30038">
    <property type="entry name" value="ALDEHYDE FERREDOXIN OXIDOREDUCTASE"/>
    <property type="match status" value="1"/>
</dbReference>
<reference evidence="3" key="1">
    <citation type="journal article" date="2014" name="Front. Microbiol.">
        <title>High frequency of phylogenetically diverse reductive dehalogenase-homologous genes in deep subseafloor sedimentary metagenomes.</title>
        <authorList>
            <person name="Kawai M."/>
            <person name="Futagami T."/>
            <person name="Toyoda A."/>
            <person name="Takaki Y."/>
            <person name="Nishi S."/>
            <person name="Hori S."/>
            <person name="Arai W."/>
            <person name="Tsubouchi T."/>
            <person name="Morono Y."/>
            <person name="Uchiyama I."/>
            <person name="Ito T."/>
            <person name="Fujiyama A."/>
            <person name="Inagaki F."/>
            <person name="Takami H."/>
        </authorList>
    </citation>
    <scope>NUCLEOTIDE SEQUENCE</scope>
    <source>
        <strain evidence="3">Expedition CK06-06</strain>
    </source>
</reference>
<dbReference type="AlphaFoldDB" id="X0TAW5"/>
<name>X0TAW5_9ZZZZ</name>
<proteinExistence type="predicted"/>
<dbReference type="InterPro" id="IPR036021">
    <property type="entry name" value="Tungsten_al_ferr_oxy-like_C"/>
</dbReference>
<dbReference type="PANTHER" id="PTHR30038:SF0">
    <property type="entry name" value="TUNGSTEN-CONTAINING ALDEHYDE FERREDOXIN OXIDOREDUCTASE"/>
    <property type="match status" value="1"/>
</dbReference>
<dbReference type="GO" id="GO:0009055">
    <property type="term" value="F:electron transfer activity"/>
    <property type="evidence" value="ECO:0007669"/>
    <property type="project" value="InterPro"/>
</dbReference>
<protein>
    <recommendedName>
        <fullName evidence="2">Aldehyde ferredoxin oxidoreductase C-terminal domain-containing protein</fullName>
    </recommendedName>
</protein>
<dbReference type="EMBL" id="BARS01004993">
    <property type="protein sequence ID" value="GAF85332.1"/>
    <property type="molecule type" value="Genomic_DNA"/>
</dbReference>
<dbReference type="GO" id="GO:0016625">
    <property type="term" value="F:oxidoreductase activity, acting on the aldehyde or oxo group of donors, iron-sulfur protein as acceptor"/>
    <property type="evidence" value="ECO:0007669"/>
    <property type="project" value="InterPro"/>
</dbReference>
<dbReference type="GO" id="GO:0051536">
    <property type="term" value="F:iron-sulfur cluster binding"/>
    <property type="evidence" value="ECO:0007669"/>
    <property type="project" value="InterPro"/>
</dbReference>
<feature type="domain" description="Aldehyde ferredoxin oxidoreductase C-terminal" evidence="2">
    <location>
        <begin position="1"/>
        <end position="217"/>
    </location>
</feature>
<dbReference type="SUPFAM" id="SSF48310">
    <property type="entry name" value="Aldehyde ferredoxin oxidoreductase, C-terminal domains"/>
    <property type="match status" value="1"/>
</dbReference>
<evidence type="ECO:0000256" key="1">
    <source>
        <dbReference type="SAM" id="MobiDB-lite"/>
    </source>
</evidence>
<dbReference type="InterPro" id="IPR051919">
    <property type="entry name" value="W-dependent_AOR"/>
</dbReference>
<feature type="non-terminal residue" evidence="3">
    <location>
        <position position="1"/>
    </location>
</feature>
<sequence>ADGVKTAAERLGRGSEEIAMHGKGLEVFQADVRSIKAYGLGNAVASRGADHLRSEPWFEFSNDPEEGIRRYGIPETAFRLEYKGKGLVVKHFEEMAAIADATGVCKNTYNNMEVLDWEGTAELLRAATGWDITGEEVQRIGERIVNLERLFIAREGITRQDDTLPKRFLEEPLPEGSGPSTGSVLELEPMLDEYYRARGWDVQTGLPMKEKLEELGLDEWPN</sequence>
<dbReference type="Gene3D" id="1.10.599.10">
    <property type="entry name" value="Aldehyde Ferredoxin Oxidoreductase Protein, subunit A, domain 3"/>
    <property type="match status" value="1"/>
</dbReference>
<gene>
    <name evidence="3" type="ORF">S01H1_09767</name>
</gene>
<evidence type="ECO:0000259" key="2">
    <source>
        <dbReference type="Pfam" id="PF01314"/>
    </source>
</evidence>
<comment type="caution">
    <text evidence="3">The sequence shown here is derived from an EMBL/GenBank/DDBJ whole genome shotgun (WGS) entry which is preliminary data.</text>
</comment>
<accession>X0TAW5</accession>
<dbReference type="Pfam" id="PF01314">
    <property type="entry name" value="AFOR_C"/>
    <property type="match status" value="1"/>
</dbReference>
<dbReference type="InterPro" id="IPR013985">
    <property type="entry name" value="Ald_Fedxn_OxRdtase_dom3"/>
</dbReference>
<evidence type="ECO:0000313" key="3">
    <source>
        <dbReference type="EMBL" id="GAF85332.1"/>
    </source>
</evidence>
<organism evidence="3">
    <name type="scientific">marine sediment metagenome</name>
    <dbReference type="NCBI Taxonomy" id="412755"/>
    <lineage>
        <taxon>unclassified sequences</taxon>
        <taxon>metagenomes</taxon>
        <taxon>ecological metagenomes</taxon>
    </lineage>
</organism>
<feature type="region of interest" description="Disordered" evidence="1">
    <location>
        <begin position="163"/>
        <end position="184"/>
    </location>
</feature>
<dbReference type="InterPro" id="IPR001203">
    <property type="entry name" value="OxRdtase_Ald_Fedxn_C"/>
</dbReference>